<evidence type="ECO:0000313" key="4">
    <source>
        <dbReference type="Proteomes" id="UP001301958"/>
    </source>
</evidence>
<keyword evidence="4" id="KW-1185">Reference proteome</keyword>
<name>A0AAN7BII9_9PEZI</name>
<organism evidence="3 4">
    <name type="scientific">Podospora fimiseda</name>
    <dbReference type="NCBI Taxonomy" id="252190"/>
    <lineage>
        <taxon>Eukaryota</taxon>
        <taxon>Fungi</taxon>
        <taxon>Dikarya</taxon>
        <taxon>Ascomycota</taxon>
        <taxon>Pezizomycotina</taxon>
        <taxon>Sordariomycetes</taxon>
        <taxon>Sordariomycetidae</taxon>
        <taxon>Sordariales</taxon>
        <taxon>Podosporaceae</taxon>
        <taxon>Podospora</taxon>
    </lineage>
</organism>
<evidence type="ECO:0000256" key="1">
    <source>
        <dbReference type="ARBA" id="ARBA00022737"/>
    </source>
</evidence>
<dbReference type="EMBL" id="MU865409">
    <property type="protein sequence ID" value="KAK4223932.1"/>
    <property type="molecule type" value="Genomic_DNA"/>
</dbReference>
<evidence type="ECO:0000313" key="3">
    <source>
        <dbReference type="EMBL" id="KAK4223932.1"/>
    </source>
</evidence>
<dbReference type="SUPFAM" id="SSF54928">
    <property type="entry name" value="RNA-binding domain, RBD"/>
    <property type="match status" value="1"/>
</dbReference>
<dbReference type="AlphaFoldDB" id="A0AAN7BII9"/>
<evidence type="ECO:0000256" key="2">
    <source>
        <dbReference type="ARBA" id="ARBA00022884"/>
    </source>
</evidence>
<protein>
    <recommendedName>
        <fullName evidence="5">RRM domain-containing protein</fullName>
    </recommendedName>
</protein>
<reference evidence="3" key="2">
    <citation type="submission" date="2023-05" db="EMBL/GenBank/DDBJ databases">
        <authorList>
            <consortium name="Lawrence Berkeley National Laboratory"/>
            <person name="Steindorff A."/>
            <person name="Hensen N."/>
            <person name="Bonometti L."/>
            <person name="Westerberg I."/>
            <person name="Brannstrom I.O."/>
            <person name="Guillou S."/>
            <person name="Cros-Aarteil S."/>
            <person name="Calhoun S."/>
            <person name="Haridas S."/>
            <person name="Kuo A."/>
            <person name="Mondo S."/>
            <person name="Pangilinan J."/>
            <person name="Riley R."/>
            <person name="Labutti K."/>
            <person name="Andreopoulos B."/>
            <person name="Lipzen A."/>
            <person name="Chen C."/>
            <person name="Yanf M."/>
            <person name="Daum C."/>
            <person name="Ng V."/>
            <person name="Clum A."/>
            <person name="Ohm R."/>
            <person name="Martin F."/>
            <person name="Silar P."/>
            <person name="Natvig D."/>
            <person name="Lalanne C."/>
            <person name="Gautier V."/>
            <person name="Ament-Velasquez S.L."/>
            <person name="Kruys A."/>
            <person name="Hutchinson M.I."/>
            <person name="Powell A.J."/>
            <person name="Barry K."/>
            <person name="Miller A.N."/>
            <person name="Grigoriev I.V."/>
            <person name="Debuchy R."/>
            <person name="Gladieux P."/>
            <person name="Thoren M.H."/>
            <person name="Johannesson H."/>
        </authorList>
    </citation>
    <scope>NUCLEOTIDE SEQUENCE</scope>
    <source>
        <strain evidence="3">CBS 990.96</strain>
    </source>
</reference>
<gene>
    <name evidence="3" type="ORF">QBC38DRAFT_35496</name>
</gene>
<dbReference type="InterPro" id="IPR012677">
    <property type="entry name" value="Nucleotide-bd_a/b_plait_sf"/>
</dbReference>
<dbReference type="Proteomes" id="UP001301958">
    <property type="component" value="Unassembled WGS sequence"/>
</dbReference>
<keyword evidence="1" id="KW-0677">Repeat</keyword>
<evidence type="ECO:0008006" key="5">
    <source>
        <dbReference type="Google" id="ProtNLM"/>
    </source>
</evidence>
<accession>A0AAN7BII9</accession>
<reference evidence="3" key="1">
    <citation type="journal article" date="2023" name="Mol. Phylogenet. Evol.">
        <title>Genome-scale phylogeny and comparative genomics of the fungal order Sordariales.</title>
        <authorList>
            <person name="Hensen N."/>
            <person name="Bonometti L."/>
            <person name="Westerberg I."/>
            <person name="Brannstrom I.O."/>
            <person name="Guillou S."/>
            <person name="Cros-Aarteil S."/>
            <person name="Calhoun S."/>
            <person name="Haridas S."/>
            <person name="Kuo A."/>
            <person name="Mondo S."/>
            <person name="Pangilinan J."/>
            <person name="Riley R."/>
            <person name="LaButti K."/>
            <person name="Andreopoulos B."/>
            <person name="Lipzen A."/>
            <person name="Chen C."/>
            <person name="Yan M."/>
            <person name="Daum C."/>
            <person name="Ng V."/>
            <person name="Clum A."/>
            <person name="Steindorff A."/>
            <person name="Ohm R.A."/>
            <person name="Martin F."/>
            <person name="Silar P."/>
            <person name="Natvig D.O."/>
            <person name="Lalanne C."/>
            <person name="Gautier V."/>
            <person name="Ament-Velasquez S.L."/>
            <person name="Kruys A."/>
            <person name="Hutchinson M.I."/>
            <person name="Powell A.J."/>
            <person name="Barry K."/>
            <person name="Miller A.N."/>
            <person name="Grigoriev I.V."/>
            <person name="Debuchy R."/>
            <person name="Gladieux P."/>
            <person name="Hiltunen Thoren M."/>
            <person name="Johannesson H."/>
        </authorList>
    </citation>
    <scope>NUCLEOTIDE SEQUENCE</scope>
    <source>
        <strain evidence="3">CBS 990.96</strain>
    </source>
</reference>
<dbReference type="InterPro" id="IPR035979">
    <property type="entry name" value="RBD_domain_sf"/>
</dbReference>
<dbReference type="PANTHER" id="PTHR47640">
    <property type="entry name" value="TRNA SELENOCYSTEINE 1-ASSOCIATED PROTEIN 1-RELATED-RELATED"/>
    <property type="match status" value="1"/>
</dbReference>
<dbReference type="PANTHER" id="PTHR47640:SF10">
    <property type="entry name" value="TRNA SELENOCYSTEINE 1-ASSOCIATED PROTEIN 1-RELATED"/>
    <property type="match status" value="1"/>
</dbReference>
<proteinExistence type="predicted"/>
<keyword evidence="2" id="KW-0694">RNA-binding</keyword>
<dbReference type="GO" id="GO:0006376">
    <property type="term" value="P:mRNA splice site recognition"/>
    <property type="evidence" value="ECO:0007669"/>
    <property type="project" value="TreeGrafter"/>
</dbReference>
<dbReference type="InterPro" id="IPR050825">
    <property type="entry name" value="RBM42_RBP45_47-like"/>
</dbReference>
<dbReference type="Gene3D" id="3.30.70.330">
    <property type="match status" value="1"/>
</dbReference>
<dbReference type="GO" id="GO:0005829">
    <property type="term" value="C:cytosol"/>
    <property type="evidence" value="ECO:0007669"/>
    <property type="project" value="TreeGrafter"/>
</dbReference>
<sequence length="87" mass="9849">MYRCVRGTLCAFGTSVPLWGCGTLPVLQIRQDHDGRHGRPIKPVGYGFLRFSEEQDQQRALVEMQGVYCGNRPMRISTATPKTRSHQ</sequence>
<comment type="caution">
    <text evidence="3">The sequence shown here is derived from an EMBL/GenBank/DDBJ whole genome shotgun (WGS) entry which is preliminary data.</text>
</comment>
<dbReference type="GO" id="GO:0003729">
    <property type="term" value="F:mRNA binding"/>
    <property type="evidence" value="ECO:0007669"/>
    <property type="project" value="InterPro"/>
</dbReference>